<comment type="caution">
    <text evidence="3">The sequence shown here is derived from an EMBL/GenBank/DDBJ whole genome shotgun (WGS) entry which is preliminary data.</text>
</comment>
<protein>
    <submittedName>
        <fullName evidence="3">SDR family oxidoreductase</fullName>
    </submittedName>
</protein>
<dbReference type="Pfam" id="PF13561">
    <property type="entry name" value="adh_short_C2"/>
    <property type="match status" value="1"/>
</dbReference>
<dbReference type="EMBL" id="SWMS01000006">
    <property type="protein sequence ID" value="TKG71075.1"/>
    <property type="molecule type" value="Genomic_DNA"/>
</dbReference>
<dbReference type="PANTHER" id="PTHR42879">
    <property type="entry name" value="3-OXOACYL-(ACYL-CARRIER-PROTEIN) REDUCTASE"/>
    <property type="match status" value="1"/>
</dbReference>
<dbReference type="PROSITE" id="PS00061">
    <property type="entry name" value="ADH_SHORT"/>
    <property type="match status" value="1"/>
</dbReference>
<keyword evidence="4" id="KW-1185">Reference proteome</keyword>
<dbReference type="Proteomes" id="UP000309992">
    <property type="component" value="Unassembled WGS sequence"/>
</dbReference>
<organism evidence="3 4">
    <name type="scientific">Prauserella endophytica</name>
    <dbReference type="NCBI Taxonomy" id="1592324"/>
    <lineage>
        <taxon>Bacteria</taxon>
        <taxon>Bacillati</taxon>
        <taxon>Actinomycetota</taxon>
        <taxon>Actinomycetes</taxon>
        <taxon>Pseudonocardiales</taxon>
        <taxon>Pseudonocardiaceae</taxon>
        <taxon>Prauserella</taxon>
        <taxon>Prauserella coralliicola group</taxon>
    </lineage>
</organism>
<dbReference type="Gene3D" id="3.40.50.720">
    <property type="entry name" value="NAD(P)-binding Rossmann-like Domain"/>
    <property type="match status" value="1"/>
</dbReference>
<comment type="similarity">
    <text evidence="1">Belongs to the short-chain dehydrogenases/reductases (SDR) family.</text>
</comment>
<proteinExistence type="inferred from homology"/>
<evidence type="ECO:0000313" key="4">
    <source>
        <dbReference type="Proteomes" id="UP000309992"/>
    </source>
</evidence>
<accession>A0ABY2S5D0</accession>
<dbReference type="PANTHER" id="PTHR42879:SF2">
    <property type="entry name" value="3-OXOACYL-[ACYL-CARRIER-PROTEIN] REDUCTASE FABG"/>
    <property type="match status" value="1"/>
</dbReference>
<gene>
    <name evidence="3" type="ORF">FCN18_13205</name>
</gene>
<dbReference type="InterPro" id="IPR057326">
    <property type="entry name" value="KR_dom"/>
</dbReference>
<evidence type="ECO:0000313" key="3">
    <source>
        <dbReference type="EMBL" id="TKG71075.1"/>
    </source>
</evidence>
<dbReference type="SMART" id="SM00822">
    <property type="entry name" value="PKS_KR"/>
    <property type="match status" value="1"/>
</dbReference>
<dbReference type="InterPro" id="IPR050259">
    <property type="entry name" value="SDR"/>
</dbReference>
<dbReference type="PRINTS" id="PR00081">
    <property type="entry name" value="GDHRDH"/>
</dbReference>
<dbReference type="InterPro" id="IPR002347">
    <property type="entry name" value="SDR_fam"/>
</dbReference>
<evidence type="ECO:0000256" key="1">
    <source>
        <dbReference type="ARBA" id="ARBA00006484"/>
    </source>
</evidence>
<dbReference type="PRINTS" id="PR00080">
    <property type="entry name" value="SDRFAMILY"/>
</dbReference>
<name>A0ABY2S5D0_9PSEU</name>
<dbReference type="InterPro" id="IPR036291">
    <property type="entry name" value="NAD(P)-bd_dom_sf"/>
</dbReference>
<sequence length="256" mass="26622">MHILGTIGTVPFMNETAARTVLVTGGSRGIGAGITSELVARGRRVACGYRANREAAEKLRADAPERVLPVHYDLADAGTANTVVDTVLEHWGALDALILNAGTWNGGKLSTMDPLEWWRVVELNIGGVAALARAALPALRVSDDPSIVIVSSVIGVIGHAGDTAYASAKAALIGFARSLAKETGRDGLRVNVLAPGFVDTDMTAEVSAKARDGIERATVLGRFGTVPEIARAAVFLSEDATYCTGSVLTADGGWSI</sequence>
<feature type="domain" description="Ketoreductase" evidence="2">
    <location>
        <begin position="19"/>
        <end position="196"/>
    </location>
</feature>
<reference evidence="3 4" key="1">
    <citation type="journal article" date="2015" name="Antonie Van Leeuwenhoek">
        <title>Prauserella endophytica sp. nov., an endophytic actinobacterium isolated from Tamarix taklamakanensis.</title>
        <authorList>
            <person name="Liu J.M."/>
            <person name="Habden X."/>
            <person name="Guo L."/>
            <person name="Tuo L."/>
            <person name="Jiang Z.K."/>
            <person name="Liu S.W."/>
            <person name="Liu X.F."/>
            <person name="Chen L."/>
            <person name="Li R.F."/>
            <person name="Zhang Y.Q."/>
            <person name="Sun C.H."/>
        </authorList>
    </citation>
    <scope>NUCLEOTIDE SEQUENCE [LARGE SCALE GENOMIC DNA]</scope>
    <source>
        <strain evidence="3 4">CGMCC 4.7182</strain>
    </source>
</reference>
<evidence type="ECO:0000259" key="2">
    <source>
        <dbReference type="SMART" id="SM00822"/>
    </source>
</evidence>
<dbReference type="InterPro" id="IPR020904">
    <property type="entry name" value="Sc_DH/Rdtase_CS"/>
</dbReference>
<dbReference type="SUPFAM" id="SSF51735">
    <property type="entry name" value="NAD(P)-binding Rossmann-fold domains"/>
    <property type="match status" value="1"/>
</dbReference>